<evidence type="ECO:0000256" key="4">
    <source>
        <dbReference type="ARBA" id="ARBA00022691"/>
    </source>
</evidence>
<reference evidence="7 8" key="1">
    <citation type="submission" date="2024-06" db="EMBL/GenBank/DDBJ databases">
        <authorList>
            <person name="Kraege A."/>
            <person name="Thomma B."/>
        </authorList>
    </citation>
    <scope>NUCLEOTIDE SEQUENCE [LARGE SCALE GENOMIC DNA]</scope>
</reference>
<dbReference type="Pfam" id="PF00588">
    <property type="entry name" value="SpoU_methylase"/>
    <property type="match status" value="1"/>
</dbReference>
<keyword evidence="4" id="KW-0949">S-adenosyl-L-methionine</keyword>
<organism evidence="7 8">
    <name type="scientific">Coccomyxa viridis</name>
    <dbReference type="NCBI Taxonomy" id="1274662"/>
    <lineage>
        <taxon>Eukaryota</taxon>
        <taxon>Viridiplantae</taxon>
        <taxon>Chlorophyta</taxon>
        <taxon>core chlorophytes</taxon>
        <taxon>Trebouxiophyceae</taxon>
        <taxon>Trebouxiophyceae incertae sedis</taxon>
        <taxon>Coccomyxaceae</taxon>
        <taxon>Coccomyxa</taxon>
    </lineage>
</organism>
<evidence type="ECO:0000313" key="8">
    <source>
        <dbReference type="Proteomes" id="UP001497392"/>
    </source>
</evidence>
<evidence type="ECO:0000313" key="7">
    <source>
        <dbReference type="EMBL" id="CAL5229016.1"/>
    </source>
</evidence>
<dbReference type="SUPFAM" id="SSF75217">
    <property type="entry name" value="alpha/beta knot"/>
    <property type="match status" value="1"/>
</dbReference>
<protein>
    <submittedName>
        <fullName evidence="7">G12260 protein</fullName>
    </submittedName>
</protein>
<proteinExistence type="inferred from homology"/>
<feature type="domain" description="tRNA/rRNA methyltransferase SpoU type" evidence="6">
    <location>
        <begin position="67"/>
        <end position="231"/>
    </location>
</feature>
<name>A0ABP1GE17_9CHLO</name>
<evidence type="ECO:0000256" key="5">
    <source>
        <dbReference type="SAM" id="MobiDB-lite"/>
    </source>
</evidence>
<keyword evidence="8" id="KW-1185">Reference proteome</keyword>
<accession>A0ABP1GE17</accession>
<evidence type="ECO:0000259" key="6">
    <source>
        <dbReference type="Pfam" id="PF00588"/>
    </source>
</evidence>
<gene>
    <name evidence="7" type="primary">g12260</name>
    <name evidence="7" type="ORF">VP750_LOCUS10922</name>
</gene>
<dbReference type="InterPro" id="IPR029026">
    <property type="entry name" value="tRNA_m1G_MTases_N"/>
</dbReference>
<dbReference type="EMBL" id="CAXHTA020000019">
    <property type="protein sequence ID" value="CAL5229016.1"/>
    <property type="molecule type" value="Genomic_DNA"/>
</dbReference>
<dbReference type="InterPro" id="IPR029028">
    <property type="entry name" value="Alpha/beta_knot_MTases"/>
</dbReference>
<evidence type="ECO:0000256" key="3">
    <source>
        <dbReference type="ARBA" id="ARBA00022679"/>
    </source>
</evidence>
<dbReference type="CDD" id="cd18093">
    <property type="entry name" value="SpoU-like_TrmJ"/>
    <property type="match status" value="1"/>
</dbReference>
<comment type="caution">
    <text evidence="7">The sequence shown here is derived from an EMBL/GenBank/DDBJ whole genome shotgun (WGS) entry which is preliminary data.</text>
</comment>
<dbReference type="InterPro" id="IPR004384">
    <property type="entry name" value="RNA_MeTrfase_TrmJ/LasT"/>
</dbReference>
<dbReference type="Proteomes" id="UP001497392">
    <property type="component" value="Unassembled WGS sequence"/>
</dbReference>
<feature type="region of interest" description="Disordered" evidence="5">
    <location>
        <begin position="1"/>
        <end position="33"/>
    </location>
</feature>
<keyword evidence="2" id="KW-0489">Methyltransferase</keyword>
<dbReference type="Gene3D" id="3.40.1280.10">
    <property type="match status" value="1"/>
</dbReference>
<keyword evidence="3" id="KW-0808">Transferase</keyword>
<sequence>MHVHLKGGHSVAPQSRSVGKPSKAQHKFVTTTPDREQLLQHIRQSKGADTQRLWRPQLEPPPALAALSLVLVGPKKPPNVGSAARLCNCFECEDLRVVDSGCNIRARSSMNAAMGGQRLLWQAAEYSALPDAIADCAYSIAFGRWAEGSMASGQRLFRSASAMAGYLEQEGLLSGSSPSEDTAQQRVAFVFGREVEGLMPEEVAACNAVCQLPMGRLQESLSLTHAIAIAMSVAFETATDNVCSGE</sequence>
<dbReference type="PANTHER" id="PTHR42786:SF2">
    <property type="entry name" value="TRNA (CYTIDINE_URIDINE-2'-O-)-METHYLTRANSFERASE TRMJ"/>
    <property type="match status" value="1"/>
</dbReference>
<dbReference type="InterPro" id="IPR001537">
    <property type="entry name" value="SpoU_MeTrfase"/>
</dbReference>
<dbReference type="PANTHER" id="PTHR42786">
    <property type="entry name" value="TRNA/RRNA METHYLTRANSFERASE"/>
    <property type="match status" value="1"/>
</dbReference>
<evidence type="ECO:0000256" key="2">
    <source>
        <dbReference type="ARBA" id="ARBA00022603"/>
    </source>
</evidence>
<evidence type="ECO:0000256" key="1">
    <source>
        <dbReference type="ARBA" id="ARBA00007228"/>
    </source>
</evidence>
<comment type="similarity">
    <text evidence="1">Belongs to the class IV-like SAM-binding methyltransferase superfamily. RNA methyltransferase TrmH family.</text>
</comment>